<dbReference type="InterPro" id="IPR036390">
    <property type="entry name" value="WH_DNA-bd_sf"/>
</dbReference>
<evidence type="ECO:0000256" key="1">
    <source>
        <dbReference type="ARBA" id="ARBA00006479"/>
    </source>
</evidence>
<name>E8V168_TERSS</name>
<dbReference type="RefSeq" id="WP_013569149.1">
    <property type="nucleotide sequence ID" value="NC_014963.1"/>
</dbReference>
<dbReference type="InterPro" id="IPR036388">
    <property type="entry name" value="WH-like_DNA-bd_sf"/>
</dbReference>
<evidence type="ECO:0000313" key="2">
    <source>
        <dbReference type="EMBL" id="ADV83416.1"/>
    </source>
</evidence>
<dbReference type="PANTHER" id="PTHR18964:SF110">
    <property type="entry name" value="TRANSCRIPTIONAL REGULATOR, XYLR-RELATED"/>
    <property type="match status" value="1"/>
</dbReference>
<dbReference type="HOGENOM" id="CLU_036604_13_1_0"/>
<dbReference type="SUPFAM" id="SSF46785">
    <property type="entry name" value="Winged helix' DNA-binding domain"/>
    <property type="match status" value="1"/>
</dbReference>
<dbReference type="PANTHER" id="PTHR18964">
    <property type="entry name" value="ROK (REPRESSOR, ORF, KINASE) FAMILY"/>
    <property type="match status" value="1"/>
</dbReference>
<proteinExistence type="inferred from homology"/>
<sequence>MKKTARPPKRRFDLLQEDRASSILARDINRDIILELLRLRQPIARVELAELSGMQRSTVSLIVEQLIEEKWVVEGAMVRTPRGRPPTMLSLNRDLAILVADVRPSQATLAVVDLNGHFILREVVRLASDPKLGVARIAEGMLRLRSQHKHGTFEGIGISLPGRVDPETHQLILAPNLNPKWLKYDIRAALERELGLQVEMDNAANACLLSELWFGGMQNVRNVVVVTISEGVGTGVLTNGQLITGRRGLAGEFGHIQIDPAGALCSCGKRGCWETFASSRAALRHHAELLPKDPADDIMDLMNRADEGESAALEAIARQAKYIGVGLRMITAALSPDAIVFAGDITACWPHVESVIRTVVDDGMLAGSAPLLLPIGDGETARLRGAAALVLQRHAGYHRSTT</sequence>
<dbReference type="InterPro" id="IPR043129">
    <property type="entry name" value="ATPase_NBD"/>
</dbReference>
<organism evidence="2 3">
    <name type="scientific">Terriglobus saanensis (strain ATCC BAA-1853 / DSM 23119 / SP1PR4)</name>
    <dbReference type="NCBI Taxonomy" id="401053"/>
    <lineage>
        <taxon>Bacteria</taxon>
        <taxon>Pseudomonadati</taxon>
        <taxon>Acidobacteriota</taxon>
        <taxon>Terriglobia</taxon>
        <taxon>Terriglobales</taxon>
        <taxon>Acidobacteriaceae</taxon>
        <taxon>Terriglobus</taxon>
    </lineage>
</organism>
<dbReference type="Gene3D" id="3.30.420.40">
    <property type="match status" value="2"/>
</dbReference>
<dbReference type="InterPro" id="IPR000600">
    <property type="entry name" value="ROK"/>
</dbReference>
<dbReference type="eggNOG" id="COG1940">
    <property type="taxonomic scope" value="Bacteria"/>
</dbReference>
<dbReference type="AlphaFoldDB" id="E8V168"/>
<accession>E8V168</accession>
<dbReference type="Gene3D" id="1.10.10.10">
    <property type="entry name" value="Winged helix-like DNA-binding domain superfamily/Winged helix DNA-binding domain"/>
    <property type="match status" value="1"/>
</dbReference>
<dbReference type="Proteomes" id="UP000006844">
    <property type="component" value="Chromosome"/>
</dbReference>
<keyword evidence="3" id="KW-1185">Reference proteome</keyword>
<protein>
    <submittedName>
        <fullName evidence="2">ROK family protein</fullName>
    </submittedName>
</protein>
<dbReference type="Pfam" id="PF00480">
    <property type="entry name" value="ROK"/>
    <property type="match status" value="1"/>
</dbReference>
<evidence type="ECO:0000313" key="3">
    <source>
        <dbReference type="Proteomes" id="UP000006844"/>
    </source>
</evidence>
<gene>
    <name evidence="2" type="ordered locus">AciPR4_2638</name>
</gene>
<dbReference type="EMBL" id="CP002467">
    <property type="protein sequence ID" value="ADV83416.1"/>
    <property type="molecule type" value="Genomic_DNA"/>
</dbReference>
<dbReference type="PROSITE" id="PS01125">
    <property type="entry name" value="ROK"/>
    <property type="match status" value="1"/>
</dbReference>
<dbReference type="OrthoDB" id="9796533at2"/>
<reference evidence="2 3" key="1">
    <citation type="journal article" date="2012" name="Stand. Genomic Sci.">
        <title>Complete genome sequence of Terriglobus saanensis type strain SP1PR4(T), an Acidobacteria from tundra soil.</title>
        <authorList>
            <person name="Rawat S.R."/>
            <person name="Mannisto M.K."/>
            <person name="Starovoytov V."/>
            <person name="Goodwin L."/>
            <person name="Nolan M."/>
            <person name="Hauser L."/>
            <person name="Land M."/>
            <person name="Davenport K.W."/>
            <person name="Woyke T."/>
            <person name="Haggblom M.M."/>
        </authorList>
    </citation>
    <scope>NUCLEOTIDE SEQUENCE</scope>
    <source>
        <strain evidence="3">ATCC BAA-1853 / DSM 23119 / SP1PR4</strain>
    </source>
</reference>
<dbReference type="SUPFAM" id="SSF53067">
    <property type="entry name" value="Actin-like ATPase domain"/>
    <property type="match status" value="1"/>
</dbReference>
<dbReference type="STRING" id="401053.AciPR4_2638"/>
<dbReference type="InterPro" id="IPR049874">
    <property type="entry name" value="ROK_cs"/>
</dbReference>
<comment type="similarity">
    <text evidence="1">Belongs to the ROK (NagC/XylR) family.</text>
</comment>
<dbReference type="KEGG" id="tsa:AciPR4_2638"/>